<dbReference type="RefSeq" id="XP_040655827.1">
    <property type="nucleotide sequence ID" value="XM_040800794.1"/>
</dbReference>
<accession>A0A151GH84</accession>
<dbReference type="GeneID" id="63716118"/>
<evidence type="ECO:0000313" key="3">
    <source>
        <dbReference type="Proteomes" id="UP000076580"/>
    </source>
</evidence>
<dbReference type="AlphaFoldDB" id="A0A151GH84"/>
<organism evidence="2 3">
    <name type="scientific">Drechmeria coniospora</name>
    <name type="common">Nematophagous fungus</name>
    <name type="synonym">Meria coniospora</name>
    <dbReference type="NCBI Taxonomy" id="98403"/>
    <lineage>
        <taxon>Eukaryota</taxon>
        <taxon>Fungi</taxon>
        <taxon>Dikarya</taxon>
        <taxon>Ascomycota</taxon>
        <taxon>Pezizomycotina</taxon>
        <taxon>Sordariomycetes</taxon>
        <taxon>Hypocreomycetidae</taxon>
        <taxon>Hypocreales</taxon>
        <taxon>Ophiocordycipitaceae</taxon>
        <taxon>Drechmeria</taxon>
    </lineage>
</organism>
<sequence length="61" mass="6629">MRASITIFVAALAGLGLAAPAVQSEKRWSEEYAKDHLAATWLKKHGAPSWFPESYGPGNDE</sequence>
<dbReference type="InParanoid" id="A0A151GH84"/>
<dbReference type="EMBL" id="LAYC01000002">
    <property type="protein sequence ID" value="KYK56475.1"/>
    <property type="molecule type" value="Genomic_DNA"/>
</dbReference>
<feature type="chain" id="PRO_5007580499" evidence="1">
    <location>
        <begin position="19"/>
        <end position="61"/>
    </location>
</feature>
<reference evidence="2 3" key="1">
    <citation type="journal article" date="2016" name="Sci. Rep.">
        <title>Insights into Adaptations to a Near-Obligate Nematode Endoparasitic Lifestyle from the Finished Genome of Drechmeria coniospora.</title>
        <authorList>
            <person name="Zhang L."/>
            <person name="Zhou Z."/>
            <person name="Guo Q."/>
            <person name="Fokkens L."/>
            <person name="Miskei M."/>
            <person name="Pocsi I."/>
            <person name="Zhang W."/>
            <person name="Chen M."/>
            <person name="Wang L."/>
            <person name="Sun Y."/>
            <person name="Donzelli B.G."/>
            <person name="Gibson D.M."/>
            <person name="Nelson D.R."/>
            <person name="Luo J.G."/>
            <person name="Rep M."/>
            <person name="Liu H."/>
            <person name="Yang S."/>
            <person name="Wang J."/>
            <person name="Krasnoff S.B."/>
            <person name="Xu Y."/>
            <person name="Molnar I."/>
            <person name="Lin M."/>
        </authorList>
    </citation>
    <scope>NUCLEOTIDE SEQUENCE [LARGE SCALE GENOMIC DNA]</scope>
    <source>
        <strain evidence="2 3">ARSEF 6962</strain>
    </source>
</reference>
<evidence type="ECO:0000256" key="1">
    <source>
        <dbReference type="SAM" id="SignalP"/>
    </source>
</evidence>
<evidence type="ECO:0000313" key="2">
    <source>
        <dbReference type="EMBL" id="KYK56475.1"/>
    </source>
</evidence>
<protein>
    <submittedName>
        <fullName evidence="2">Uncharacterized protein</fullName>
    </submittedName>
</protein>
<name>A0A151GH84_DRECN</name>
<feature type="signal peptide" evidence="1">
    <location>
        <begin position="1"/>
        <end position="18"/>
    </location>
</feature>
<dbReference type="Proteomes" id="UP000076580">
    <property type="component" value="Chromosome 02"/>
</dbReference>
<gene>
    <name evidence="2" type="ORF">DCS_03475</name>
</gene>
<keyword evidence="3" id="KW-1185">Reference proteome</keyword>
<keyword evidence="1" id="KW-0732">Signal</keyword>
<comment type="caution">
    <text evidence="2">The sequence shown here is derived from an EMBL/GenBank/DDBJ whole genome shotgun (WGS) entry which is preliminary data.</text>
</comment>
<proteinExistence type="predicted"/>